<dbReference type="PANTHER" id="PTHR43433:SF5">
    <property type="entry name" value="AB HYDROLASE-1 DOMAIN-CONTAINING PROTEIN"/>
    <property type="match status" value="1"/>
</dbReference>
<dbReference type="GO" id="GO:0008233">
    <property type="term" value="F:peptidase activity"/>
    <property type="evidence" value="ECO:0007669"/>
    <property type="project" value="InterPro"/>
</dbReference>
<comment type="similarity">
    <text evidence="1">Belongs to the peptidase S33 family.</text>
</comment>
<organism evidence="4 5">
    <name type="scientific">Fibroporia radiculosa</name>
    <dbReference type="NCBI Taxonomy" id="599839"/>
    <lineage>
        <taxon>Eukaryota</taxon>
        <taxon>Fungi</taxon>
        <taxon>Dikarya</taxon>
        <taxon>Basidiomycota</taxon>
        <taxon>Agaricomycotina</taxon>
        <taxon>Agaricomycetes</taxon>
        <taxon>Polyporales</taxon>
        <taxon>Fibroporiaceae</taxon>
        <taxon>Fibroporia</taxon>
    </lineage>
</organism>
<evidence type="ECO:0000256" key="1">
    <source>
        <dbReference type="ARBA" id="ARBA00010088"/>
    </source>
</evidence>
<dbReference type="NCBIfam" id="TIGR01250">
    <property type="entry name" value="pro_imino_pep_2"/>
    <property type="match status" value="1"/>
</dbReference>
<dbReference type="InterPro" id="IPR050471">
    <property type="entry name" value="AB_hydrolase"/>
</dbReference>
<gene>
    <name evidence="4" type="ORF">FIBRA_00483</name>
</gene>
<keyword evidence="5" id="KW-1185">Reference proteome</keyword>
<dbReference type="STRING" id="599839.J4GHV8"/>
<dbReference type="SUPFAM" id="SSF53474">
    <property type="entry name" value="alpha/beta-Hydrolases"/>
    <property type="match status" value="1"/>
</dbReference>
<reference evidence="4 5" key="1">
    <citation type="journal article" date="2012" name="Appl. Environ. Microbiol.">
        <title>Short-read sequencing for genomic analysis of the brown rot fungus Fibroporia radiculosa.</title>
        <authorList>
            <person name="Tang J.D."/>
            <person name="Perkins A.D."/>
            <person name="Sonstegard T.S."/>
            <person name="Schroeder S.G."/>
            <person name="Burgess S.C."/>
            <person name="Diehl S.V."/>
        </authorList>
    </citation>
    <scope>NUCLEOTIDE SEQUENCE [LARGE SCALE GENOMIC DNA]</scope>
    <source>
        <strain evidence="4 5">TFFH 294</strain>
    </source>
</reference>
<dbReference type="OrthoDB" id="190201at2759"/>
<dbReference type="PANTHER" id="PTHR43433">
    <property type="entry name" value="HYDROLASE, ALPHA/BETA FOLD FAMILY PROTEIN"/>
    <property type="match status" value="1"/>
</dbReference>
<dbReference type="Gene3D" id="3.40.50.1820">
    <property type="entry name" value="alpha/beta hydrolase"/>
    <property type="match status" value="1"/>
</dbReference>
<feature type="domain" description="AB hydrolase-1" evidence="3">
    <location>
        <begin position="37"/>
        <end position="289"/>
    </location>
</feature>
<dbReference type="RefSeq" id="XP_012177768.1">
    <property type="nucleotide sequence ID" value="XM_012322378.1"/>
</dbReference>
<dbReference type="Proteomes" id="UP000006352">
    <property type="component" value="Unassembled WGS sequence"/>
</dbReference>
<protein>
    <recommendedName>
        <fullName evidence="3">AB hydrolase-1 domain-containing protein</fullName>
    </recommendedName>
</protein>
<sequence>MSTPTREGLAPFSVQSVGKSYETYYKVYGDLKSGVTPVIVIHGGPGNTHEYLAPLVDLTQVYGRPIVFYDQLGNGGSTFLRAKSGDNFWEPQLFVEEFHNLVTFLGIEEYSIVGHSWGAILGLEIAVKQPKGLRRLVLSSGLVSMELWEQSTAKLLRMMPEDIQKTIRDNESAGTFDSPDYQKANLEFTLRFGIRMNPLPDEAGALFRAFEKNPTIYYTMQGPSEFTITGSLRSWNIISELHKINVPTLLTNGAYDTAQDLVMAPAFEKISKVKWYTFSRSAHMAFVEEREKYMKVVAEFLAYEQ</sequence>
<name>J4GHV8_9APHY</name>
<dbReference type="PIRSF" id="PIRSF005539">
    <property type="entry name" value="Pept_S33_TRI_F1"/>
    <property type="match status" value="1"/>
</dbReference>
<dbReference type="InterPro" id="IPR000073">
    <property type="entry name" value="AB_hydrolase_1"/>
</dbReference>
<evidence type="ECO:0000259" key="3">
    <source>
        <dbReference type="Pfam" id="PF00561"/>
    </source>
</evidence>
<dbReference type="HOGENOM" id="CLU_020336_15_1_1"/>
<dbReference type="GeneID" id="24093396"/>
<keyword evidence="2" id="KW-0378">Hydrolase</keyword>
<dbReference type="InParanoid" id="J4GHV8"/>
<dbReference type="GO" id="GO:0006508">
    <property type="term" value="P:proteolysis"/>
    <property type="evidence" value="ECO:0007669"/>
    <property type="project" value="InterPro"/>
</dbReference>
<evidence type="ECO:0000313" key="5">
    <source>
        <dbReference type="Proteomes" id="UP000006352"/>
    </source>
</evidence>
<dbReference type="Pfam" id="PF00561">
    <property type="entry name" value="Abhydrolase_1"/>
    <property type="match status" value="1"/>
</dbReference>
<dbReference type="InterPro" id="IPR005945">
    <property type="entry name" value="Pro_imino_pep"/>
</dbReference>
<evidence type="ECO:0000313" key="4">
    <source>
        <dbReference type="EMBL" id="CCL98485.1"/>
    </source>
</evidence>
<evidence type="ECO:0000256" key="2">
    <source>
        <dbReference type="ARBA" id="ARBA00022801"/>
    </source>
</evidence>
<dbReference type="AlphaFoldDB" id="J4GHV8"/>
<dbReference type="EMBL" id="HE796885">
    <property type="protein sequence ID" value="CCL98485.1"/>
    <property type="molecule type" value="Genomic_DNA"/>
</dbReference>
<dbReference type="InterPro" id="IPR002410">
    <property type="entry name" value="Peptidase_S33"/>
</dbReference>
<accession>J4GHV8</accession>
<proteinExistence type="inferred from homology"/>
<dbReference type="PRINTS" id="PR00793">
    <property type="entry name" value="PROAMNOPTASE"/>
</dbReference>
<dbReference type="InterPro" id="IPR029058">
    <property type="entry name" value="AB_hydrolase_fold"/>
</dbReference>